<proteinExistence type="inferred from homology"/>
<sequence>MAIKLSIQNKGGKEVVKGGLEVSSEGTVEDLKRAFHKAKPQFYPARQRFTFPLKAGEKKPTALAAGKKLSDYDLNDGAVLIFKDLGPQIGYSTVFFWEYFGPLVVYALIYFFPKVFYPTHKIIPDKHPVQTMALAYWSFHYSKRIFETFLVHRFSHGTMPLTNLFKNCGYYWGFAAFVSYFVNHPQYTAPSTQVAKILLGVAVLCQFANLTTHIIQRNLRPPGGKGYAIPRGFGFDYITCANYTFEIYGWVLFAAATWTLPALMFITAGAAQMAIWAQAKHARLRKIFDGKDGRAKYPKRWIMLPPFF</sequence>
<dbReference type="InterPro" id="IPR039357">
    <property type="entry name" value="SRD5A/TECR"/>
</dbReference>
<feature type="domain" description="3-oxo-5-alpha-steroid 4-dehydrogenase C-terminal" evidence="10">
    <location>
        <begin position="158"/>
        <end position="307"/>
    </location>
</feature>
<name>A0AAV1HYK0_9CHLO</name>
<evidence type="ECO:0000256" key="4">
    <source>
        <dbReference type="ARBA" id="ARBA00022692"/>
    </source>
</evidence>
<organism evidence="11 12">
    <name type="scientific">Coccomyxa viridis</name>
    <dbReference type="NCBI Taxonomy" id="1274662"/>
    <lineage>
        <taxon>Eukaryota</taxon>
        <taxon>Viridiplantae</taxon>
        <taxon>Chlorophyta</taxon>
        <taxon>core chlorophytes</taxon>
        <taxon>Trebouxiophyceae</taxon>
        <taxon>Trebouxiophyceae incertae sedis</taxon>
        <taxon>Coccomyxaceae</taxon>
        <taxon>Coccomyxa</taxon>
    </lineage>
</organism>
<dbReference type="Pfam" id="PF02544">
    <property type="entry name" value="Steroid_dh"/>
    <property type="match status" value="1"/>
</dbReference>
<dbReference type="GO" id="GO:0016020">
    <property type="term" value="C:membrane"/>
    <property type="evidence" value="ECO:0007669"/>
    <property type="project" value="UniProtKB-SubCell"/>
</dbReference>
<gene>
    <name evidence="11" type="ORF">CVIRNUC_002284</name>
</gene>
<evidence type="ECO:0000256" key="1">
    <source>
        <dbReference type="ARBA" id="ARBA00004141"/>
    </source>
</evidence>
<comment type="similarity">
    <text evidence="2">Belongs to the steroid 5-alpha reductase family.</text>
</comment>
<dbReference type="GO" id="GO:0042761">
    <property type="term" value="P:very long-chain fatty acid biosynthetic process"/>
    <property type="evidence" value="ECO:0007669"/>
    <property type="project" value="TreeGrafter"/>
</dbReference>
<evidence type="ECO:0000256" key="6">
    <source>
        <dbReference type="ARBA" id="ARBA00023002"/>
    </source>
</evidence>
<dbReference type="PROSITE" id="PS50244">
    <property type="entry name" value="S5A_REDUCTASE"/>
    <property type="match status" value="1"/>
</dbReference>
<feature type="transmembrane region" description="Helical" evidence="9">
    <location>
        <begin position="164"/>
        <end position="182"/>
    </location>
</feature>
<dbReference type="PANTHER" id="PTHR10556">
    <property type="entry name" value="3-OXO-5-ALPHA-STEROID 4-DEHYDROGENASE"/>
    <property type="match status" value="1"/>
</dbReference>
<feature type="transmembrane region" description="Helical" evidence="9">
    <location>
        <begin position="89"/>
        <end position="112"/>
    </location>
</feature>
<dbReference type="GO" id="GO:0016627">
    <property type="term" value="F:oxidoreductase activity, acting on the CH-CH group of donors"/>
    <property type="evidence" value="ECO:0007669"/>
    <property type="project" value="InterPro"/>
</dbReference>
<accession>A0AAV1HYK0</accession>
<evidence type="ECO:0000256" key="7">
    <source>
        <dbReference type="ARBA" id="ARBA00023098"/>
    </source>
</evidence>
<keyword evidence="12" id="KW-1185">Reference proteome</keyword>
<keyword evidence="5 9" id="KW-1133">Transmembrane helix</keyword>
<comment type="subcellular location">
    <subcellularLocation>
        <location evidence="1">Membrane</location>
        <topology evidence="1">Multi-pass membrane protein</topology>
    </subcellularLocation>
</comment>
<dbReference type="InterPro" id="IPR001104">
    <property type="entry name" value="3-oxo-5_a-steroid_4-DH_C"/>
</dbReference>
<keyword evidence="6" id="KW-0560">Oxidoreductase</keyword>
<keyword evidence="8 9" id="KW-0472">Membrane</keyword>
<dbReference type="Gene3D" id="3.10.20.90">
    <property type="entry name" value="Phosphatidylinositol 3-kinase Catalytic Subunit, Chain A, domain 1"/>
    <property type="match status" value="1"/>
</dbReference>
<keyword evidence="4 9" id="KW-0812">Transmembrane</keyword>
<evidence type="ECO:0000259" key="10">
    <source>
        <dbReference type="Pfam" id="PF02544"/>
    </source>
</evidence>
<comment type="caution">
    <text evidence="11">The sequence shown here is derived from an EMBL/GenBank/DDBJ whole genome shotgun (WGS) entry which is preliminary data.</text>
</comment>
<dbReference type="EMBL" id="CAUYUE010000003">
    <property type="protein sequence ID" value="CAK0754265.1"/>
    <property type="molecule type" value="Genomic_DNA"/>
</dbReference>
<evidence type="ECO:0000256" key="8">
    <source>
        <dbReference type="ARBA" id="ARBA00023136"/>
    </source>
</evidence>
<evidence type="ECO:0000256" key="3">
    <source>
        <dbReference type="ARBA" id="ARBA00022516"/>
    </source>
</evidence>
<feature type="transmembrane region" description="Helical" evidence="9">
    <location>
        <begin position="194"/>
        <end position="215"/>
    </location>
</feature>
<dbReference type="CDD" id="cd01801">
    <property type="entry name" value="Ubl_TECR_like"/>
    <property type="match status" value="1"/>
</dbReference>
<dbReference type="Proteomes" id="UP001314263">
    <property type="component" value="Unassembled WGS sequence"/>
</dbReference>
<feature type="transmembrane region" description="Helical" evidence="9">
    <location>
        <begin position="247"/>
        <end position="276"/>
    </location>
</feature>
<evidence type="ECO:0000256" key="5">
    <source>
        <dbReference type="ARBA" id="ARBA00022989"/>
    </source>
</evidence>
<keyword evidence="7" id="KW-0443">Lipid metabolism</keyword>
<evidence type="ECO:0000313" key="12">
    <source>
        <dbReference type="Proteomes" id="UP001314263"/>
    </source>
</evidence>
<evidence type="ECO:0000313" key="11">
    <source>
        <dbReference type="EMBL" id="CAK0754265.1"/>
    </source>
</evidence>
<dbReference type="PANTHER" id="PTHR10556:SF28">
    <property type="entry name" value="VERY-LONG-CHAIN ENOYL-COA REDUCTASE"/>
    <property type="match status" value="1"/>
</dbReference>
<reference evidence="11 12" key="1">
    <citation type="submission" date="2023-10" db="EMBL/GenBank/DDBJ databases">
        <authorList>
            <person name="Maclean D."/>
            <person name="Macfadyen A."/>
        </authorList>
    </citation>
    <scope>NUCLEOTIDE SEQUENCE [LARGE SCALE GENOMIC DNA]</scope>
</reference>
<dbReference type="AlphaFoldDB" id="A0AAV1HYK0"/>
<evidence type="ECO:0000256" key="9">
    <source>
        <dbReference type="SAM" id="Phobius"/>
    </source>
</evidence>
<keyword evidence="3" id="KW-0444">Lipid biosynthesis</keyword>
<protein>
    <recommendedName>
        <fullName evidence="10">3-oxo-5-alpha-steroid 4-dehydrogenase C-terminal domain-containing protein</fullName>
    </recommendedName>
</protein>
<evidence type="ECO:0000256" key="2">
    <source>
        <dbReference type="ARBA" id="ARBA00007742"/>
    </source>
</evidence>